<evidence type="ECO:0000313" key="2">
    <source>
        <dbReference type="EMBL" id="KXN68094.1"/>
    </source>
</evidence>
<feature type="compositionally biased region" description="Low complexity" evidence="1">
    <location>
        <begin position="24"/>
        <end position="46"/>
    </location>
</feature>
<feature type="region of interest" description="Disordered" evidence="1">
    <location>
        <begin position="1"/>
        <end position="55"/>
    </location>
</feature>
<name>A0A137NZR4_CONC2</name>
<dbReference type="OrthoDB" id="5415741at2759"/>
<gene>
    <name evidence="2" type="ORF">CONCODRAFT_79918</name>
</gene>
<evidence type="ECO:0000256" key="1">
    <source>
        <dbReference type="SAM" id="MobiDB-lite"/>
    </source>
</evidence>
<feature type="region of interest" description="Disordered" evidence="1">
    <location>
        <begin position="252"/>
        <end position="272"/>
    </location>
</feature>
<dbReference type="EMBL" id="KQ964596">
    <property type="protein sequence ID" value="KXN68094.1"/>
    <property type="molecule type" value="Genomic_DNA"/>
</dbReference>
<evidence type="ECO:0000313" key="3">
    <source>
        <dbReference type="Proteomes" id="UP000070444"/>
    </source>
</evidence>
<reference evidence="2 3" key="1">
    <citation type="journal article" date="2015" name="Genome Biol. Evol.">
        <title>Phylogenomic analyses indicate that early fungi evolved digesting cell walls of algal ancestors of land plants.</title>
        <authorList>
            <person name="Chang Y."/>
            <person name="Wang S."/>
            <person name="Sekimoto S."/>
            <person name="Aerts A.L."/>
            <person name="Choi C."/>
            <person name="Clum A."/>
            <person name="LaButti K.M."/>
            <person name="Lindquist E.A."/>
            <person name="Yee Ngan C."/>
            <person name="Ohm R.A."/>
            <person name="Salamov A.A."/>
            <person name="Grigoriev I.V."/>
            <person name="Spatafora J.W."/>
            <person name="Berbee M.L."/>
        </authorList>
    </citation>
    <scope>NUCLEOTIDE SEQUENCE [LARGE SCALE GENOMIC DNA]</scope>
    <source>
        <strain evidence="2 3">NRRL 28638</strain>
    </source>
</reference>
<dbReference type="AlphaFoldDB" id="A0A137NZR4"/>
<feature type="compositionally biased region" description="Polar residues" evidence="1">
    <location>
        <begin position="1"/>
        <end position="23"/>
    </location>
</feature>
<feature type="region of interest" description="Disordered" evidence="1">
    <location>
        <begin position="80"/>
        <end position="104"/>
    </location>
</feature>
<protein>
    <submittedName>
        <fullName evidence="2">Uncharacterized protein</fullName>
    </submittedName>
</protein>
<sequence length="272" mass="30013">MSSVQDVDTNSINSSPPVETSEITENNNNVVDTTTTTEAVTTANNEGSTINNNNKRPLEESLANEEHSTEAPQQQIVFNAQDTNNGNGDKPTTPKKPKQKAQRTNIDISAKGAIVALKGFMDLSASDVAKIMRVSQYAVENIYANAIKKGFNPFKDPPITDELFESTPSTKPKKQTSAPLQPVPEVVKDAIMELTLSTPEGIERGCDYIVKELRGRGLKIGRDRVTRIMNQAGYYWVKSPVQIGTIFKYTNHWSKQNPNPNSQVDVSQPLRH</sequence>
<feature type="compositionally biased region" description="Polar residues" evidence="1">
    <location>
        <begin position="252"/>
        <end position="266"/>
    </location>
</feature>
<accession>A0A137NZR4</accession>
<dbReference type="Proteomes" id="UP000070444">
    <property type="component" value="Unassembled WGS sequence"/>
</dbReference>
<organism evidence="2 3">
    <name type="scientific">Conidiobolus coronatus (strain ATCC 28846 / CBS 209.66 / NRRL 28638)</name>
    <name type="common">Delacroixia coronata</name>
    <dbReference type="NCBI Taxonomy" id="796925"/>
    <lineage>
        <taxon>Eukaryota</taxon>
        <taxon>Fungi</taxon>
        <taxon>Fungi incertae sedis</taxon>
        <taxon>Zoopagomycota</taxon>
        <taxon>Entomophthoromycotina</taxon>
        <taxon>Entomophthoromycetes</taxon>
        <taxon>Entomophthorales</taxon>
        <taxon>Ancylistaceae</taxon>
        <taxon>Conidiobolus</taxon>
    </lineage>
</organism>
<proteinExistence type="predicted"/>
<keyword evidence="3" id="KW-1185">Reference proteome</keyword>